<dbReference type="RefSeq" id="WP_051672248.1">
    <property type="nucleotide sequence ID" value="NZ_CADFFX010000002.1"/>
</dbReference>
<dbReference type="InterPro" id="IPR016170">
    <property type="entry name" value="Cytok_DH_C_sf"/>
</dbReference>
<dbReference type="InterPro" id="IPR016166">
    <property type="entry name" value="FAD-bd_PCMH"/>
</dbReference>
<evidence type="ECO:0000259" key="6">
    <source>
        <dbReference type="PROSITE" id="PS51387"/>
    </source>
</evidence>
<dbReference type="InterPro" id="IPR050432">
    <property type="entry name" value="FAD-linked_Oxidoreductases_BP"/>
</dbReference>
<dbReference type="PROSITE" id="PS51387">
    <property type="entry name" value="FAD_PCMH"/>
    <property type="match status" value="1"/>
</dbReference>
<keyword evidence="4" id="KW-0274">FAD</keyword>
<protein>
    <submittedName>
        <fullName evidence="7">Oxidoreductase</fullName>
    </submittedName>
</protein>
<dbReference type="PANTHER" id="PTHR13878">
    <property type="entry name" value="GULONOLACTONE OXIDASE"/>
    <property type="match status" value="1"/>
</dbReference>
<dbReference type="Pfam" id="PF01565">
    <property type="entry name" value="FAD_binding_4"/>
    <property type="match status" value="1"/>
</dbReference>
<reference evidence="7 8" key="1">
    <citation type="submission" date="2014-03" db="EMBL/GenBank/DDBJ databases">
        <title>Draft Genome Sequences of Four Burkholderia Strains.</title>
        <authorList>
            <person name="Liu X.Y."/>
            <person name="Li C.X."/>
            <person name="Xu J.H."/>
        </authorList>
    </citation>
    <scope>NUCLEOTIDE SEQUENCE [LARGE SCALE GENOMIC DNA]</scope>
    <source>
        <strain evidence="7 8">DSM 50014</strain>
    </source>
</reference>
<dbReference type="InterPro" id="IPR015345">
    <property type="entry name" value="Cytokinin_DH_FAD/cytokin-bd"/>
</dbReference>
<feature type="domain" description="FAD-binding PCMH-type" evidence="6">
    <location>
        <begin position="51"/>
        <end position="221"/>
    </location>
</feature>
<dbReference type="Pfam" id="PF09265">
    <property type="entry name" value="Cytokin-bind"/>
    <property type="match status" value="1"/>
</dbReference>
<name>A0A069Q3A7_9BURK</name>
<sequence length="464" mass="50162">MTPAPGWYDPYRARWLAAPDAGSVRVPALEGRLCADLPSREAASSDWGQVVRGLPSAVLHPASASDIASMVRFCRSLGIRIGARGQAHTMHGHAQVAGGVAIDMRSLNRIHSITPGHASVDAGVIWRDLLRVTVAQGFTPPVLTDYLALSVGGTLSVGGLNGTTFRHGMQVDHVRELEVITGEGDVLTCSMSQHRDLFEAVLGGLGQCAIIARASVALMPAPARARVFDMAYPDLGALLADFRTLLFDARFGYVQALLPALPAGGFNYILQGVSFDDAGTRGDAALLHELDFVPGGVEKRETGYFDFCDRVTATQIEIGAAGHWNLPHPWIDVFVPERHARRYIDGVLSELTFSDVPDFPCLIYGFRKSRLTRPLPRTPGDEVFFLFDVLRTTDPARIAQAVAGNRRFYEDAVSLGGGFYPVSAVPLTQEDWQRHFGAAYEPLARAKSRYDPAGILTPGPGIFG</sequence>
<dbReference type="InterPro" id="IPR016169">
    <property type="entry name" value="FAD-bd_PCMH_sub2"/>
</dbReference>
<dbReference type="PANTHER" id="PTHR13878:SF53">
    <property type="entry name" value="CYTOKININ DEHYDROGENASE 6"/>
    <property type="match status" value="1"/>
</dbReference>
<dbReference type="GO" id="GO:0009690">
    <property type="term" value="P:cytokinin metabolic process"/>
    <property type="evidence" value="ECO:0007669"/>
    <property type="project" value="InterPro"/>
</dbReference>
<dbReference type="SUPFAM" id="SSF56176">
    <property type="entry name" value="FAD-binding/transporter-associated domain-like"/>
    <property type="match status" value="1"/>
</dbReference>
<dbReference type="STRING" id="60547.GCA_000751215_04390"/>
<accession>A0A069Q3A7</accession>
<evidence type="ECO:0000256" key="5">
    <source>
        <dbReference type="ARBA" id="ARBA00023002"/>
    </source>
</evidence>
<organism evidence="7 8">
    <name type="scientific">Caballeronia glathei</name>
    <dbReference type="NCBI Taxonomy" id="60547"/>
    <lineage>
        <taxon>Bacteria</taxon>
        <taxon>Pseudomonadati</taxon>
        <taxon>Pseudomonadota</taxon>
        <taxon>Betaproteobacteria</taxon>
        <taxon>Burkholderiales</taxon>
        <taxon>Burkholderiaceae</taxon>
        <taxon>Caballeronia</taxon>
    </lineage>
</organism>
<dbReference type="InterPro" id="IPR036318">
    <property type="entry name" value="FAD-bd_PCMH-like_sf"/>
</dbReference>
<keyword evidence="8" id="KW-1185">Reference proteome</keyword>
<dbReference type="InterPro" id="IPR006094">
    <property type="entry name" value="Oxid_FAD_bind_N"/>
</dbReference>
<evidence type="ECO:0000313" key="8">
    <source>
        <dbReference type="Proteomes" id="UP000027466"/>
    </source>
</evidence>
<comment type="cofactor">
    <cofactor evidence="1">
        <name>FAD</name>
        <dbReference type="ChEBI" id="CHEBI:57692"/>
    </cofactor>
</comment>
<dbReference type="Gene3D" id="3.30.465.10">
    <property type="match status" value="1"/>
</dbReference>
<dbReference type="AlphaFoldDB" id="A0A069Q3A7"/>
<evidence type="ECO:0000256" key="4">
    <source>
        <dbReference type="ARBA" id="ARBA00022827"/>
    </source>
</evidence>
<keyword evidence="5" id="KW-0560">Oxidoreductase</keyword>
<dbReference type="EMBL" id="JFHC01000003">
    <property type="protein sequence ID" value="KDR44266.1"/>
    <property type="molecule type" value="Genomic_DNA"/>
</dbReference>
<evidence type="ECO:0000256" key="3">
    <source>
        <dbReference type="ARBA" id="ARBA00022630"/>
    </source>
</evidence>
<dbReference type="GO" id="GO:0071949">
    <property type="term" value="F:FAD binding"/>
    <property type="evidence" value="ECO:0007669"/>
    <property type="project" value="InterPro"/>
</dbReference>
<comment type="caution">
    <text evidence="7">The sequence shown here is derived from an EMBL/GenBank/DDBJ whole genome shotgun (WGS) entry which is preliminary data.</text>
</comment>
<dbReference type="Gene3D" id="3.30.43.10">
    <property type="entry name" value="Uridine Diphospho-n-acetylenolpyruvylglucosamine Reductase, domain 2"/>
    <property type="match status" value="1"/>
</dbReference>
<dbReference type="InterPro" id="IPR016164">
    <property type="entry name" value="FAD-linked_Oxase-like_C"/>
</dbReference>
<evidence type="ECO:0000256" key="2">
    <source>
        <dbReference type="ARBA" id="ARBA00005466"/>
    </source>
</evidence>
<proteinExistence type="inferred from homology"/>
<dbReference type="GO" id="GO:0019139">
    <property type="term" value="F:cytokinin dehydrogenase activity"/>
    <property type="evidence" value="ECO:0007669"/>
    <property type="project" value="InterPro"/>
</dbReference>
<evidence type="ECO:0000256" key="1">
    <source>
        <dbReference type="ARBA" id="ARBA00001974"/>
    </source>
</evidence>
<dbReference type="Gene3D" id="3.40.462.10">
    <property type="entry name" value="FAD-linked oxidases, C-terminal domain"/>
    <property type="match status" value="1"/>
</dbReference>
<gene>
    <name evidence="7" type="ORF">BG61_19580</name>
</gene>
<evidence type="ECO:0000313" key="7">
    <source>
        <dbReference type="EMBL" id="KDR44266.1"/>
    </source>
</evidence>
<keyword evidence="3" id="KW-0285">Flavoprotein</keyword>
<dbReference type="Proteomes" id="UP000027466">
    <property type="component" value="Unassembled WGS sequence"/>
</dbReference>
<dbReference type="InterPro" id="IPR016167">
    <property type="entry name" value="FAD-bd_PCMH_sub1"/>
</dbReference>
<comment type="similarity">
    <text evidence="2">Belongs to the oxygen-dependent FAD-linked oxidoreductase family.</text>
</comment>
<dbReference type="SUPFAM" id="SSF55103">
    <property type="entry name" value="FAD-linked oxidases, C-terminal domain"/>
    <property type="match status" value="1"/>
</dbReference>